<dbReference type="PANTHER" id="PTHR13308:SF40">
    <property type="entry name" value="NEDD4-BINDING PROTEIN 2-LIKE 1"/>
    <property type="match status" value="1"/>
</dbReference>
<dbReference type="AlphaFoldDB" id="A0AAJ4I8Q5"/>
<dbReference type="Pfam" id="PF13671">
    <property type="entry name" value="AAA_33"/>
    <property type="match status" value="1"/>
</dbReference>
<dbReference type="InterPro" id="IPR026302">
    <property type="entry name" value="NEDD4-bd_p2"/>
</dbReference>
<dbReference type="GO" id="GO:0005524">
    <property type="term" value="F:ATP binding"/>
    <property type="evidence" value="ECO:0007669"/>
    <property type="project" value="UniProtKB-KW"/>
</dbReference>
<name>A0AAJ4I8Q5_9VIBR</name>
<gene>
    <name evidence="1" type="ORF">I3X05_08160</name>
</gene>
<dbReference type="SUPFAM" id="SSF52540">
    <property type="entry name" value="P-loop containing nucleoside triphosphate hydrolases"/>
    <property type="match status" value="1"/>
</dbReference>
<dbReference type="Proteomes" id="UP000594435">
    <property type="component" value="Chromosome 1"/>
</dbReference>
<protein>
    <submittedName>
        <fullName evidence="1">ATP-binding protein</fullName>
    </submittedName>
</protein>
<evidence type="ECO:0000313" key="2">
    <source>
        <dbReference type="Proteomes" id="UP000594435"/>
    </source>
</evidence>
<dbReference type="Gene3D" id="3.40.50.300">
    <property type="entry name" value="P-loop containing nucleotide triphosphate hydrolases"/>
    <property type="match status" value="1"/>
</dbReference>
<keyword evidence="1" id="KW-0547">Nucleotide-binding</keyword>
<dbReference type="EMBL" id="CP065217">
    <property type="protein sequence ID" value="QPL52123.1"/>
    <property type="molecule type" value="Genomic_DNA"/>
</dbReference>
<evidence type="ECO:0000313" key="1">
    <source>
        <dbReference type="EMBL" id="QPL52123.1"/>
    </source>
</evidence>
<dbReference type="InterPro" id="IPR027417">
    <property type="entry name" value="P-loop_NTPase"/>
</dbReference>
<keyword evidence="1" id="KW-0067">ATP-binding</keyword>
<accession>A0AAJ4I8Q5</accession>
<reference evidence="1 2" key="1">
    <citation type="submission" date="2020-11" db="EMBL/GenBank/DDBJ databases">
        <title>Complete and Circularized Genome Assembly of a human isolate of Vibrio navarrensis biotype pommerensis with MiSeq and MinION Sequence Data.</title>
        <authorList>
            <person name="Schwartz K."/>
            <person name="Borowiak M."/>
            <person name="Deneke C."/>
            <person name="Balau V."/>
            <person name="Metelmann C."/>
            <person name="Strauch E."/>
        </authorList>
    </citation>
    <scope>NUCLEOTIDE SEQUENCE [LARGE SCALE GENOMIC DNA]</scope>
    <source>
        <strain evidence="1 2">20-VB00237</strain>
    </source>
</reference>
<dbReference type="RefSeq" id="WP_193188496.1">
    <property type="nucleotide sequence ID" value="NZ_CP065217.1"/>
</dbReference>
<sequence>MVTNEQKLTLVRGIPGSGKSTHAKTLDAKLVEADQFFIDKDGLYQYDNAQIKNAHNWCKLETTRLLKAGFNVVVANTFVKNWEMKFYQNLANDMELAFEVIEMKGSYQNVHGVPDSVVERMASQFETLHSSFVTTTRGYAA</sequence>
<dbReference type="PANTHER" id="PTHR13308">
    <property type="entry name" value="NEDD4-BINDING PROTEIN 2-LIKE 1"/>
    <property type="match status" value="1"/>
</dbReference>
<proteinExistence type="predicted"/>
<organism evidence="1 2">
    <name type="scientific">Vibrio navarrensis</name>
    <dbReference type="NCBI Taxonomy" id="29495"/>
    <lineage>
        <taxon>Bacteria</taxon>
        <taxon>Pseudomonadati</taxon>
        <taxon>Pseudomonadota</taxon>
        <taxon>Gammaproteobacteria</taxon>
        <taxon>Vibrionales</taxon>
        <taxon>Vibrionaceae</taxon>
        <taxon>Vibrio</taxon>
    </lineage>
</organism>